<dbReference type="AlphaFoldDB" id="A0A0K2V6K2"/>
<feature type="non-terminal residue" evidence="1">
    <location>
        <position position="1"/>
    </location>
</feature>
<protein>
    <submittedName>
        <fullName evidence="1">Uncharacterized protein</fullName>
    </submittedName>
</protein>
<evidence type="ECO:0000313" key="1">
    <source>
        <dbReference type="EMBL" id="CDW46109.1"/>
    </source>
</evidence>
<name>A0A0K2V6K2_LEPSM</name>
<reference evidence="1" key="1">
    <citation type="submission" date="2014-05" db="EMBL/GenBank/DDBJ databases">
        <authorList>
            <person name="Chronopoulou M."/>
        </authorList>
    </citation>
    <scope>NUCLEOTIDE SEQUENCE</scope>
    <source>
        <tissue evidence="1">Whole organism</tissue>
    </source>
</reference>
<organism evidence="1">
    <name type="scientific">Lepeophtheirus salmonis</name>
    <name type="common">Salmon louse</name>
    <name type="synonym">Caligus salmonis</name>
    <dbReference type="NCBI Taxonomy" id="72036"/>
    <lineage>
        <taxon>Eukaryota</taxon>
        <taxon>Metazoa</taxon>
        <taxon>Ecdysozoa</taxon>
        <taxon>Arthropoda</taxon>
        <taxon>Crustacea</taxon>
        <taxon>Multicrustacea</taxon>
        <taxon>Hexanauplia</taxon>
        <taxon>Copepoda</taxon>
        <taxon>Siphonostomatoida</taxon>
        <taxon>Caligidae</taxon>
        <taxon>Lepeophtheirus</taxon>
    </lineage>
</organism>
<proteinExistence type="predicted"/>
<dbReference type="EMBL" id="HACA01028748">
    <property type="protein sequence ID" value="CDW46109.1"/>
    <property type="molecule type" value="Transcribed_RNA"/>
</dbReference>
<accession>A0A0K2V6K2</accession>
<sequence>YICQLISRTFKDSNHRGTKLDILRYPSLLIIGI</sequence>